<feature type="transmembrane region" description="Helical" evidence="1">
    <location>
        <begin position="198"/>
        <end position="215"/>
    </location>
</feature>
<keyword evidence="1" id="KW-0812">Transmembrane</keyword>
<dbReference type="RefSeq" id="WP_243832122.1">
    <property type="nucleotide sequence ID" value="NZ_JAASUO010000005.1"/>
</dbReference>
<feature type="transmembrane region" description="Helical" evidence="1">
    <location>
        <begin position="126"/>
        <end position="151"/>
    </location>
</feature>
<gene>
    <name evidence="2" type="ORF">DFP96_10710</name>
</gene>
<protein>
    <submittedName>
        <fullName evidence="2">O-antigen ligase-like membrane protein</fullName>
    </submittedName>
</protein>
<evidence type="ECO:0000256" key="1">
    <source>
        <dbReference type="SAM" id="Phobius"/>
    </source>
</evidence>
<dbReference type="Proteomes" id="UP000295558">
    <property type="component" value="Unassembled WGS sequence"/>
</dbReference>
<accession>A0A4R6ZJS2</accession>
<dbReference type="STRING" id="1265846.PROCOU_07708"/>
<feature type="transmembrane region" description="Helical" evidence="1">
    <location>
        <begin position="93"/>
        <end position="114"/>
    </location>
</feature>
<evidence type="ECO:0000313" key="2">
    <source>
        <dbReference type="EMBL" id="TDR52573.1"/>
    </source>
</evidence>
<dbReference type="InterPro" id="IPR049504">
    <property type="entry name" value="O-antigen_lig"/>
</dbReference>
<feature type="transmembrane region" description="Helical" evidence="1">
    <location>
        <begin position="29"/>
        <end position="53"/>
    </location>
</feature>
<feature type="transmembrane region" description="Helical" evidence="1">
    <location>
        <begin position="7"/>
        <end position="23"/>
    </location>
</feature>
<keyword evidence="3" id="KW-1185">Reference proteome</keyword>
<keyword evidence="1" id="KW-1133">Transmembrane helix</keyword>
<feature type="transmembrane region" description="Helical" evidence="1">
    <location>
        <begin position="221"/>
        <end position="241"/>
    </location>
</feature>
<feature type="transmembrane region" description="Helical" evidence="1">
    <location>
        <begin position="248"/>
        <end position="270"/>
    </location>
</feature>
<name>A0A4R6ZJS2_9LIST</name>
<dbReference type="Pfam" id="PF13425">
    <property type="entry name" value="O-antigen_lig"/>
    <property type="match status" value="1"/>
</dbReference>
<feature type="transmembrane region" description="Helical" evidence="1">
    <location>
        <begin position="65"/>
        <end position="87"/>
    </location>
</feature>
<sequence>MTMTKIPLNILIFIGLTAIFPLIDFLNGLFLTTGIPVPVGVGYRFVFLLFLLISIGMEDLPKSGLTYITFLFVAGNLLIWLLQGIFLQNPISWMMADLSVFIKYFLWVLIPYYIYQRKSVLRTIRYEELFIVISFLFTAGLLIPYVLGVGYQTYDNSDAGYKGYFFANNDTSFAFIISITFTARALWLQLAGKWNMRLLLLLVLYAGNIICLLLVGTKTGILYGVTVSVFLLVHLLFGTGYRSTLHRILIWIASFLAIGWVVFRGIHYAVEIVEGTYERIVYFYHLYDGDLVRLLTSSRSDFLESGMTYFLEDSNLGFSFLFGQGFEYRLENFGRLGLIEMDFFDGLFGLGMLGILLLVLMLGYFSWLAFAKGERSIYSYMFLVIVMYSFFAGHVLFSALSSTFLGLVCGGIILSKKE</sequence>
<evidence type="ECO:0000313" key="3">
    <source>
        <dbReference type="Proteomes" id="UP000295558"/>
    </source>
</evidence>
<feature type="transmembrane region" description="Helical" evidence="1">
    <location>
        <begin position="382"/>
        <end position="414"/>
    </location>
</feature>
<keyword evidence="2" id="KW-0436">Ligase</keyword>
<keyword evidence="1" id="KW-0472">Membrane</keyword>
<proteinExistence type="predicted"/>
<dbReference type="AlphaFoldDB" id="A0A4R6ZJS2"/>
<reference evidence="2 3" key="1">
    <citation type="submission" date="2019-03" db="EMBL/GenBank/DDBJ databases">
        <title>Genomic Encyclopedia of Type Strains, Phase III (KMG-III): the genomes of soil and plant-associated and newly described type strains.</title>
        <authorList>
            <person name="Whitman W."/>
        </authorList>
    </citation>
    <scope>NUCLEOTIDE SEQUENCE [LARGE SCALE GENOMIC DNA]</scope>
    <source>
        <strain evidence="2 3">CECT 7972</strain>
    </source>
</reference>
<dbReference type="GO" id="GO:0016874">
    <property type="term" value="F:ligase activity"/>
    <property type="evidence" value="ECO:0007669"/>
    <property type="project" value="UniProtKB-KW"/>
</dbReference>
<comment type="caution">
    <text evidence="2">The sequence shown here is derived from an EMBL/GenBank/DDBJ whole genome shotgun (WGS) entry which is preliminary data.</text>
</comment>
<dbReference type="EMBL" id="SNZK01000007">
    <property type="protein sequence ID" value="TDR52573.1"/>
    <property type="molecule type" value="Genomic_DNA"/>
</dbReference>
<feature type="transmembrane region" description="Helical" evidence="1">
    <location>
        <begin position="347"/>
        <end position="370"/>
    </location>
</feature>
<feature type="transmembrane region" description="Helical" evidence="1">
    <location>
        <begin position="171"/>
        <end position="191"/>
    </location>
</feature>
<organism evidence="2 3">
    <name type="scientific">Listeria rocourtiae</name>
    <dbReference type="NCBI Taxonomy" id="647910"/>
    <lineage>
        <taxon>Bacteria</taxon>
        <taxon>Bacillati</taxon>
        <taxon>Bacillota</taxon>
        <taxon>Bacilli</taxon>
        <taxon>Bacillales</taxon>
        <taxon>Listeriaceae</taxon>
        <taxon>Listeria</taxon>
    </lineage>
</organism>